<dbReference type="EMBL" id="BK015191">
    <property type="protein sequence ID" value="DAD95414.1"/>
    <property type="molecule type" value="Genomic_DNA"/>
</dbReference>
<evidence type="ECO:0000313" key="1">
    <source>
        <dbReference type="EMBL" id="DAD95414.1"/>
    </source>
</evidence>
<sequence length="33" mass="3953">MIKVLPWYAFEKMRGRICCARRGSEPRHAFIKT</sequence>
<protein>
    <submittedName>
        <fullName evidence="1">Uncharacterized protein</fullName>
    </submittedName>
</protein>
<accession>A0A8S5NKZ9</accession>
<name>A0A8S5NKZ9_9CAUD</name>
<reference evidence="1" key="1">
    <citation type="journal article" date="2021" name="Proc. Natl. Acad. Sci. U.S.A.">
        <title>A Catalog of Tens of Thousands of Viruses from Human Metagenomes Reveals Hidden Associations with Chronic Diseases.</title>
        <authorList>
            <person name="Tisza M.J."/>
            <person name="Buck C.B."/>
        </authorList>
    </citation>
    <scope>NUCLEOTIDE SEQUENCE</scope>
    <source>
        <strain evidence="1">CtsNK10</strain>
    </source>
</reference>
<organism evidence="1">
    <name type="scientific">Podoviridae sp. ctsNK10</name>
    <dbReference type="NCBI Taxonomy" id="2826582"/>
    <lineage>
        <taxon>Viruses</taxon>
        <taxon>Duplodnaviria</taxon>
        <taxon>Heunggongvirae</taxon>
        <taxon>Uroviricota</taxon>
        <taxon>Caudoviricetes</taxon>
    </lineage>
</organism>
<proteinExistence type="predicted"/>